<dbReference type="Pfam" id="PF14897">
    <property type="entry name" value="EpsG"/>
    <property type="match status" value="1"/>
</dbReference>
<name>A0ABQ6SAN2_9BACE</name>
<evidence type="ECO:0000313" key="3">
    <source>
        <dbReference type="Proteomes" id="UP000335496"/>
    </source>
</evidence>
<feature type="transmembrane region" description="Helical" evidence="1">
    <location>
        <begin position="86"/>
        <end position="111"/>
    </location>
</feature>
<feature type="transmembrane region" description="Helical" evidence="1">
    <location>
        <begin position="208"/>
        <end position="231"/>
    </location>
</feature>
<dbReference type="EMBL" id="VVZX01000022">
    <property type="protein sequence ID" value="KAA5271639.1"/>
    <property type="molecule type" value="Genomic_DNA"/>
</dbReference>
<comment type="caution">
    <text evidence="2">The sequence shown here is derived from an EMBL/GenBank/DDBJ whole genome shotgun (WGS) entry which is preliminary data.</text>
</comment>
<proteinExistence type="predicted"/>
<dbReference type="Proteomes" id="UP000335496">
    <property type="component" value="Unassembled WGS sequence"/>
</dbReference>
<keyword evidence="1" id="KW-0812">Transmembrane</keyword>
<organism evidence="2 3">
    <name type="scientific">Bacteroides eggerthii</name>
    <dbReference type="NCBI Taxonomy" id="28111"/>
    <lineage>
        <taxon>Bacteria</taxon>
        <taxon>Pseudomonadati</taxon>
        <taxon>Bacteroidota</taxon>
        <taxon>Bacteroidia</taxon>
        <taxon>Bacteroidales</taxon>
        <taxon>Bacteroidaceae</taxon>
        <taxon>Bacteroides</taxon>
    </lineage>
</organism>
<evidence type="ECO:0000256" key="1">
    <source>
        <dbReference type="SAM" id="Phobius"/>
    </source>
</evidence>
<feature type="transmembrane region" description="Helical" evidence="1">
    <location>
        <begin position="310"/>
        <end position="327"/>
    </location>
</feature>
<keyword evidence="3" id="KW-1185">Reference proteome</keyword>
<keyword evidence="1" id="KW-0472">Membrane</keyword>
<feature type="transmembrane region" description="Helical" evidence="1">
    <location>
        <begin position="252"/>
        <end position="272"/>
    </location>
</feature>
<feature type="transmembrane region" description="Helical" evidence="1">
    <location>
        <begin position="37"/>
        <end position="58"/>
    </location>
</feature>
<accession>A0ABQ6SAN2</accession>
<keyword evidence="1" id="KW-1133">Transmembrane helix</keyword>
<sequence length="366" mass="43279">MSGSWFVDMVFFLNYVYSLLLAYLISKNYSRVKVSAGAFLGVLLPIFLIWLSICGGQYDVGTDYWSYYGFFNGEDFYKFRDSGEYLFAWIISLCNSLGLYGQSLFYVFYGINFYFFYLILKRIDLKYIFLFILLYITITGLFNNQLNALRQATAIYMGTYALILIVERKKWKAFFFIILSALIHRSAFFLLVALGMTRLVSRLMPKSLFVLLCISLCCSFVLRVEMLELIIPYLSDIYTNYIMGQESGDKSILLKITKLIFIPFYLFALFRFKKMELTELETVLFKWGFISFCLRLMVLNMSVVYRIFDYFLLLSVFPFYYYLRYLVRNNRSFVFVAIVFLLSVFYILKVTVFASAEYQYESVYFS</sequence>
<gene>
    <name evidence="2" type="ORF">F2Z23_14735</name>
</gene>
<reference evidence="2 3" key="1">
    <citation type="journal article" date="2019" name="Nat. Med.">
        <title>A library of human gut bacterial isolates paired with longitudinal multiomics data enables mechanistic microbiome research.</title>
        <authorList>
            <person name="Poyet M."/>
            <person name="Groussin M."/>
            <person name="Gibbons S.M."/>
            <person name="Avila-Pacheco J."/>
            <person name="Jiang X."/>
            <person name="Kearney S.M."/>
            <person name="Perrotta A.R."/>
            <person name="Berdy B."/>
            <person name="Zhao S."/>
            <person name="Lieberman T.D."/>
            <person name="Swanson P.K."/>
            <person name="Smith M."/>
            <person name="Roesemann S."/>
            <person name="Alexander J.E."/>
            <person name="Rich S.A."/>
            <person name="Livny J."/>
            <person name="Vlamakis H."/>
            <person name="Clish C."/>
            <person name="Bullock K."/>
            <person name="Deik A."/>
            <person name="Scott J."/>
            <person name="Pierce K.A."/>
            <person name="Xavier R.J."/>
            <person name="Alm E.J."/>
        </authorList>
    </citation>
    <scope>NUCLEOTIDE SEQUENCE [LARGE SCALE GENOMIC DNA]</scope>
    <source>
        <strain evidence="2 3">BIOML-A1</strain>
    </source>
</reference>
<evidence type="ECO:0000313" key="2">
    <source>
        <dbReference type="EMBL" id="KAA5271639.1"/>
    </source>
</evidence>
<feature type="transmembrane region" description="Helical" evidence="1">
    <location>
        <begin position="333"/>
        <end position="356"/>
    </location>
</feature>
<feature type="transmembrane region" description="Helical" evidence="1">
    <location>
        <begin position="123"/>
        <end position="142"/>
    </location>
</feature>
<protein>
    <submittedName>
        <fullName evidence="2">EpsG family protein</fullName>
    </submittedName>
</protein>
<dbReference type="InterPro" id="IPR049458">
    <property type="entry name" value="EpsG-like"/>
</dbReference>
<feature type="transmembrane region" description="Helical" evidence="1">
    <location>
        <begin position="6"/>
        <end position="25"/>
    </location>
</feature>
<feature type="transmembrane region" description="Helical" evidence="1">
    <location>
        <begin position="173"/>
        <end position="196"/>
    </location>
</feature>
<feature type="transmembrane region" description="Helical" evidence="1">
    <location>
        <begin position="284"/>
        <end position="303"/>
    </location>
</feature>